<sequence length="94" mass="10642">MKFGVEPQRLCSLRTVDDIVAIDFVSPEATHQKRDGQAVAGISEGESDADAEEKFPNLRHDRRLNHTSDFSDNQNGPLARNDSFTRVPSDHYKW</sequence>
<evidence type="ECO:0000313" key="2">
    <source>
        <dbReference type="EMBL" id="KAK6619441.1"/>
    </source>
</evidence>
<organism evidence="2 3">
    <name type="scientific">Polyplax serrata</name>
    <name type="common">Common mouse louse</name>
    <dbReference type="NCBI Taxonomy" id="468196"/>
    <lineage>
        <taxon>Eukaryota</taxon>
        <taxon>Metazoa</taxon>
        <taxon>Ecdysozoa</taxon>
        <taxon>Arthropoda</taxon>
        <taxon>Hexapoda</taxon>
        <taxon>Insecta</taxon>
        <taxon>Pterygota</taxon>
        <taxon>Neoptera</taxon>
        <taxon>Paraneoptera</taxon>
        <taxon>Psocodea</taxon>
        <taxon>Troctomorpha</taxon>
        <taxon>Phthiraptera</taxon>
        <taxon>Anoplura</taxon>
        <taxon>Polyplacidae</taxon>
        <taxon>Polyplax</taxon>
    </lineage>
</organism>
<feature type="region of interest" description="Disordered" evidence="1">
    <location>
        <begin position="27"/>
        <end position="94"/>
    </location>
</feature>
<evidence type="ECO:0000313" key="3">
    <source>
        <dbReference type="Proteomes" id="UP001372834"/>
    </source>
</evidence>
<feature type="compositionally biased region" description="Polar residues" evidence="1">
    <location>
        <begin position="67"/>
        <end position="86"/>
    </location>
</feature>
<dbReference type="EMBL" id="JAWJWE010000040">
    <property type="protein sequence ID" value="KAK6619441.1"/>
    <property type="molecule type" value="Genomic_DNA"/>
</dbReference>
<dbReference type="Proteomes" id="UP001372834">
    <property type="component" value="Unassembled WGS sequence"/>
</dbReference>
<protein>
    <submittedName>
        <fullName evidence="2">Uncharacterized protein</fullName>
    </submittedName>
</protein>
<accession>A0AAN8P357</accession>
<reference evidence="2 3" key="1">
    <citation type="submission" date="2023-10" db="EMBL/GenBank/DDBJ databases">
        <title>Genomes of two closely related lineages of the louse Polyplax serrata with different host specificities.</title>
        <authorList>
            <person name="Martinu J."/>
            <person name="Tarabai H."/>
            <person name="Stefka J."/>
            <person name="Hypsa V."/>
        </authorList>
    </citation>
    <scope>NUCLEOTIDE SEQUENCE [LARGE SCALE GENOMIC DNA]</scope>
    <source>
        <strain evidence="2">HR10_N</strain>
    </source>
</reference>
<name>A0AAN8P357_POLSC</name>
<evidence type="ECO:0000256" key="1">
    <source>
        <dbReference type="SAM" id="MobiDB-lite"/>
    </source>
</evidence>
<gene>
    <name evidence="2" type="ORF">RUM43_012198</name>
</gene>
<comment type="caution">
    <text evidence="2">The sequence shown here is derived from an EMBL/GenBank/DDBJ whole genome shotgun (WGS) entry which is preliminary data.</text>
</comment>
<dbReference type="AlphaFoldDB" id="A0AAN8P357"/>
<proteinExistence type="predicted"/>